<organism evidence="1">
    <name type="scientific">Cupriavidus necator</name>
    <name type="common">Alcaligenes eutrophus</name>
    <name type="synonym">Ralstonia eutropha</name>
    <dbReference type="NCBI Taxonomy" id="106590"/>
    <lineage>
        <taxon>Bacteria</taxon>
        <taxon>Pseudomonadati</taxon>
        <taxon>Pseudomonadota</taxon>
        <taxon>Betaproteobacteria</taxon>
        <taxon>Burkholderiales</taxon>
        <taxon>Burkholderiaceae</taxon>
        <taxon>Cupriavidus</taxon>
    </lineage>
</organism>
<gene>
    <name evidence="1" type="ORF">CNECB9_1390008</name>
</gene>
<sequence length="83" mass="9707">MRTFDDFSPDSTSGHFSHGLAISCRAPVHTEPPGSPPWPQYAAAHNRLQYHSFESNNFYRAKPLFQERRAVRQRLKKLCYSRR</sequence>
<dbReference type="EMBL" id="FMSH01000045">
    <property type="protein sequence ID" value="SCU73924.1"/>
    <property type="molecule type" value="Genomic_DNA"/>
</dbReference>
<dbReference type="PROSITE" id="PS51257">
    <property type="entry name" value="PROKAR_LIPOPROTEIN"/>
    <property type="match status" value="1"/>
</dbReference>
<evidence type="ECO:0000313" key="1">
    <source>
        <dbReference type="EMBL" id="SCU73924.1"/>
    </source>
</evidence>
<name>A0A1K0I9I7_CUPNE</name>
<reference evidence="1" key="1">
    <citation type="submission" date="2016-09" db="EMBL/GenBank/DDBJ databases">
        <authorList>
            <person name="Capua I."/>
            <person name="De Benedictis P."/>
            <person name="Joannis T."/>
            <person name="Lombin L.H."/>
            <person name="Cattoli G."/>
        </authorList>
    </citation>
    <scope>NUCLEOTIDE SEQUENCE</scope>
    <source>
        <strain evidence="1">B9</strain>
    </source>
</reference>
<accession>A0A1K0I9I7</accession>
<dbReference type="AlphaFoldDB" id="A0A1K0I9I7"/>
<protein>
    <submittedName>
        <fullName evidence="1">Uncharacterized protein</fullName>
    </submittedName>
</protein>
<proteinExistence type="predicted"/>